<name>A0A0M3HJQ8_ASCLU</name>
<organism evidence="2 3">
    <name type="scientific">Ascaris lumbricoides</name>
    <name type="common">Giant roundworm</name>
    <dbReference type="NCBI Taxonomy" id="6252"/>
    <lineage>
        <taxon>Eukaryota</taxon>
        <taxon>Metazoa</taxon>
        <taxon>Ecdysozoa</taxon>
        <taxon>Nematoda</taxon>
        <taxon>Chromadorea</taxon>
        <taxon>Rhabditida</taxon>
        <taxon>Spirurina</taxon>
        <taxon>Ascaridomorpha</taxon>
        <taxon>Ascaridoidea</taxon>
        <taxon>Ascarididae</taxon>
        <taxon>Ascaris</taxon>
    </lineage>
</organism>
<dbReference type="Gene3D" id="3.30.70.330">
    <property type="match status" value="1"/>
</dbReference>
<evidence type="ECO:0000313" key="3">
    <source>
        <dbReference type="WBParaSite" id="ALUE_0000175301-mRNA-1"/>
    </source>
</evidence>
<dbReference type="AlphaFoldDB" id="A0A0M3HJQ8"/>
<keyword evidence="2" id="KW-1185">Reference proteome</keyword>
<evidence type="ECO:0000259" key="1">
    <source>
        <dbReference type="Pfam" id="PF00076"/>
    </source>
</evidence>
<dbReference type="Pfam" id="PF00076">
    <property type="entry name" value="RRM_1"/>
    <property type="match status" value="1"/>
</dbReference>
<dbReference type="SUPFAM" id="SSF54928">
    <property type="entry name" value="RNA-binding domain, RBD"/>
    <property type="match status" value="1"/>
</dbReference>
<dbReference type="InterPro" id="IPR035979">
    <property type="entry name" value="RBD_domain_sf"/>
</dbReference>
<protein>
    <submittedName>
        <fullName evidence="3">RRM domain-containing protein</fullName>
    </submittedName>
</protein>
<accession>A0A0M3HJQ8</accession>
<proteinExistence type="predicted"/>
<reference evidence="3" key="1">
    <citation type="submission" date="2017-02" db="UniProtKB">
        <authorList>
            <consortium name="WormBaseParasite"/>
        </authorList>
    </citation>
    <scope>IDENTIFICATION</scope>
</reference>
<dbReference type="Proteomes" id="UP000036681">
    <property type="component" value="Unplaced"/>
</dbReference>
<dbReference type="InterPro" id="IPR000504">
    <property type="entry name" value="RRM_dom"/>
</dbReference>
<evidence type="ECO:0000313" key="2">
    <source>
        <dbReference type="Proteomes" id="UP000036681"/>
    </source>
</evidence>
<dbReference type="GO" id="GO:0003723">
    <property type="term" value="F:RNA binding"/>
    <property type="evidence" value="ECO:0007669"/>
    <property type="project" value="InterPro"/>
</dbReference>
<dbReference type="WBParaSite" id="ALUE_0000175301-mRNA-1">
    <property type="protein sequence ID" value="ALUE_0000175301-mRNA-1"/>
    <property type="gene ID" value="ALUE_0000175301"/>
</dbReference>
<dbReference type="InterPro" id="IPR012677">
    <property type="entry name" value="Nucleotide-bd_a/b_plait_sf"/>
</dbReference>
<sequence>MSGKIGGRSCITFTDVKGLFLFSEDDIADFFSQVEPSLNVRIVFDRETGRPRGFGFGVFENAAENAIGSKFMGR</sequence>
<feature type="domain" description="RRM" evidence="1">
    <location>
        <begin position="23"/>
        <end position="62"/>
    </location>
</feature>